<evidence type="ECO:0000256" key="3">
    <source>
        <dbReference type="ARBA" id="ARBA00022723"/>
    </source>
</evidence>
<evidence type="ECO:0000313" key="8">
    <source>
        <dbReference type="EMBL" id="VEN41920.1"/>
    </source>
</evidence>
<dbReference type="SUPFAM" id="SSF51197">
    <property type="entry name" value="Clavaminate synthase-like"/>
    <property type="match status" value="1"/>
</dbReference>
<dbReference type="OrthoDB" id="47172at2759"/>
<keyword evidence="4" id="KW-0560">Oxidoreductase</keyword>
<keyword evidence="9" id="KW-1185">Reference proteome</keyword>
<keyword evidence="6" id="KW-0539">Nucleus</keyword>
<name>A0A653C226_CALMS</name>
<proteinExistence type="predicted"/>
<keyword evidence="5" id="KW-0408">Iron</keyword>
<organism evidence="8 9">
    <name type="scientific">Callosobruchus maculatus</name>
    <name type="common">Southern cowpea weevil</name>
    <name type="synonym">Pulse bruchid</name>
    <dbReference type="NCBI Taxonomy" id="64391"/>
    <lineage>
        <taxon>Eukaryota</taxon>
        <taxon>Metazoa</taxon>
        <taxon>Ecdysozoa</taxon>
        <taxon>Arthropoda</taxon>
        <taxon>Hexapoda</taxon>
        <taxon>Insecta</taxon>
        <taxon>Pterygota</taxon>
        <taxon>Neoptera</taxon>
        <taxon>Endopterygota</taxon>
        <taxon>Coleoptera</taxon>
        <taxon>Polyphaga</taxon>
        <taxon>Cucujiformia</taxon>
        <taxon>Chrysomeloidea</taxon>
        <taxon>Chrysomelidae</taxon>
        <taxon>Bruchinae</taxon>
        <taxon>Bruchini</taxon>
        <taxon>Callosobruchus</taxon>
    </lineage>
</organism>
<gene>
    <name evidence="8" type="ORF">CALMAC_LOCUS5578</name>
</gene>
<comment type="cofactor">
    <cofactor evidence="1">
        <name>Fe(2+)</name>
        <dbReference type="ChEBI" id="CHEBI:29033"/>
    </cofactor>
</comment>
<dbReference type="Gene3D" id="2.60.120.650">
    <property type="entry name" value="Cupin"/>
    <property type="match status" value="1"/>
</dbReference>
<sequence>MEEITRILKMLKKLVKDTEVIETKGELNYSVKNTLVECYSYVVSDENVETPVDSGKLLEIESVIDFLYEEINTGHWSEVPIYMRQYYTAAQFIKSLIILKHAADCSEQLFTKCLECIDMGLLLGCPLDNNKELLSNAAKLLTTEINKINRKELTGIGTAKRKLEGIPSYDKISAKEVDVLECPSLESFNKHYFCAQVPVKIKERSKQDLKVTSYVTISDCMEHWPAMKKWQNVDYLLGVAGERTVPIEIGSHYADEGWSQKLMKLKDFILKYYVSESSDVGYLAQHNLFDQIAELKEDIRIPEYCCLSLDYNNDTETELDVNAWFGPGGTVSPLHQDPKNNILSQVFGTKQILLYSPDDSPYLYPHEEKLLNNTAQVDPLKPDLDHFPEFHKAKMYKCLLEPGDMLFIPVKWWHHVTALDKSFSVSFWWM</sequence>
<dbReference type="Proteomes" id="UP000410492">
    <property type="component" value="Unassembled WGS sequence"/>
</dbReference>
<dbReference type="GO" id="GO:0005634">
    <property type="term" value="C:nucleus"/>
    <property type="evidence" value="ECO:0007669"/>
    <property type="project" value="UniProtKB-SubCell"/>
</dbReference>
<dbReference type="InterPro" id="IPR041667">
    <property type="entry name" value="Cupin_8"/>
</dbReference>
<dbReference type="PROSITE" id="PS51184">
    <property type="entry name" value="JMJC"/>
    <property type="match status" value="1"/>
</dbReference>
<accession>A0A653C226</accession>
<dbReference type="PANTHER" id="PTHR12461">
    <property type="entry name" value="HYPOXIA-INDUCIBLE FACTOR 1 ALPHA INHIBITOR-RELATED"/>
    <property type="match status" value="1"/>
</dbReference>
<dbReference type="GO" id="GO:0051864">
    <property type="term" value="F:histone H3K36 demethylase activity"/>
    <property type="evidence" value="ECO:0007669"/>
    <property type="project" value="TreeGrafter"/>
</dbReference>
<reference evidence="8 9" key="1">
    <citation type="submission" date="2019-01" db="EMBL/GenBank/DDBJ databases">
        <authorList>
            <person name="Sayadi A."/>
        </authorList>
    </citation>
    <scope>NUCLEOTIDE SEQUENCE [LARGE SCALE GENOMIC DNA]</scope>
</reference>
<dbReference type="SMART" id="SM00558">
    <property type="entry name" value="JmjC"/>
    <property type="match status" value="1"/>
</dbReference>
<comment type="subcellular location">
    <subcellularLocation>
        <location evidence="2">Nucleus</location>
    </subcellularLocation>
</comment>
<evidence type="ECO:0000256" key="1">
    <source>
        <dbReference type="ARBA" id="ARBA00001954"/>
    </source>
</evidence>
<dbReference type="GO" id="GO:0046872">
    <property type="term" value="F:metal ion binding"/>
    <property type="evidence" value="ECO:0007669"/>
    <property type="project" value="UniProtKB-KW"/>
</dbReference>
<keyword evidence="3" id="KW-0479">Metal-binding</keyword>
<feature type="domain" description="JmjC" evidence="7">
    <location>
        <begin position="290"/>
        <end position="430"/>
    </location>
</feature>
<evidence type="ECO:0000256" key="2">
    <source>
        <dbReference type="ARBA" id="ARBA00004123"/>
    </source>
</evidence>
<evidence type="ECO:0000256" key="4">
    <source>
        <dbReference type="ARBA" id="ARBA00023002"/>
    </source>
</evidence>
<evidence type="ECO:0000256" key="6">
    <source>
        <dbReference type="ARBA" id="ARBA00023242"/>
    </source>
</evidence>
<dbReference type="EMBL" id="CAACVG010006811">
    <property type="protein sequence ID" value="VEN41920.1"/>
    <property type="molecule type" value="Genomic_DNA"/>
</dbReference>
<evidence type="ECO:0000313" key="9">
    <source>
        <dbReference type="Proteomes" id="UP000410492"/>
    </source>
</evidence>
<protein>
    <recommendedName>
        <fullName evidence="7">JmjC domain-containing protein</fullName>
    </recommendedName>
</protein>
<evidence type="ECO:0000256" key="5">
    <source>
        <dbReference type="ARBA" id="ARBA00023004"/>
    </source>
</evidence>
<dbReference type="InterPro" id="IPR003347">
    <property type="entry name" value="JmjC_dom"/>
</dbReference>
<dbReference type="Pfam" id="PF13621">
    <property type="entry name" value="Cupin_8"/>
    <property type="match status" value="1"/>
</dbReference>
<dbReference type="AlphaFoldDB" id="A0A653C226"/>
<dbReference type="PANTHER" id="PTHR12461:SF106">
    <property type="entry name" value="BIFUNCTIONAL PEPTIDASE AND ARGINYL-HYDROXYLASE JMJD5"/>
    <property type="match status" value="1"/>
</dbReference>
<evidence type="ECO:0000259" key="7">
    <source>
        <dbReference type="PROSITE" id="PS51184"/>
    </source>
</evidence>